<dbReference type="Proteomes" id="UP000559027">
    <property type="component" value="Unassembled WGS sequence"/>
</dbReference>
<protein>
    <recommendedName>
        <fullName evidence="11">Ras GEF</fullName>
    </recommendedName>
</protein>
<keyword evidence="10" id="KW-1185">Reference proteome</keyword>
<dbReference type="SMART" id="SM00229">
    <property type="entry name" value="RasGEFN"/>
    <property type="match status" value="1"/>
</dbReference>
<dbReference type="InterPro" id="IPR001452">
    <property type="entry name" value="SH3_domain"/>
</dbReference>
<evidence type="ECO:0000259" key="7">
    <source>
        <dbReference type="PROSITE" id="PS50009"/>
    </source>
</evidence>
<dbReference type="Gene3D" id="1.10.840.10">
    <property type="entry name" value="Ras guanine-nucleotide exchange factors catalytic domain"/>
    <property type="match status" value="1"/>
</dbReference>
<feature type="compositionally biased region" description="Basic and acidic residues" evidence="5">
    <location>
        <begin position="251"/>
        <end position="267"/>
    </location>
</feature>
<sequence>MTSKSQIIRQSLHIHIDPSPYDPEVVISPDSTSPSSDSARLSAGTARTTPTSSGSDQDEFSVLCMHDFRAADADQLSFRKNEILLIVKRENTGWWAAMKRGGDVIGWIPQAFVNPLTEEMAERLANVREELRLYEYRAEQLYSAPIRNDYIFDSEPEPESAPRRRVSPQNIRSPDRTAQGQANRTGIHHSSVSLDGQRSQKHTPPSPTTPMPQPPVRGSNAMNKPMPPTPNEKDDVLPDPSRFMRSPSMRRRIDIRGHTSPEIRPRTVDRRKPFSTEDYSQPVLVLQASVPRYLKPRFADQLEVDADGQVRFGSVPALVERLLELAANIENEQYQHAFLMTFRSFLSPDALFDALVEYYNLPQPDDLNVRELEDWLERVRGRTQRKVLEIFSDWLQANHLLEQEPNIAGRLTEFLKSITTGPNSKVSKLIQGRINDLTFSIGSPITVSPSNCPRKKKTSKPQKGELLKIEAVDIAEQLTVILWEVYRKILPQECIAYARSHSGPGAANLREFCASHDKIVSWVQTSILGVETMKKRAETVDHWIKVAEKCRALNNITSMSAIVTALNSTVIQRLPLTMAHVSKKSTLESLSRYNDPSSSFATYRKLNNVDGPCLPFITMYLTDLVHIQDQYCDREGQICFYKRKRFYDVISVMLRHQKEPYPLPLDDVAVYIRNQLQQDPPGEHALWRKSDEVQQSELAHADIRRGLEKAGF</sequence>
<dbReference type="InterPro" id="IPR000651">
    <property type="entry name" value="Ras-like_Gua-exchang_fac_N"/>
</dbReference>
<feature type="compositionally biased region" description="Polar residues" evidence="5">
    <location>
        <begin position="167"/>
        <end position="197"/>
    </location>
</feature>
<feature type="compositionally biased region" description="Low complexity" evidence="5">
    <location>
        <begin position="28"/>
        <end position="38"/>
    </location>
</feature>
<dbReference type="InterPro" id="IPR036028">
    <property type="entry name" value="SH3-like_dom_sf"/>
</dbReference>
<dbReference type="SMART" id="SM00326">
    <property type="entry name" value="SH3"/>
    <property type="match status" value="1"/>
</dbReference>
<dbReference type="GO" id="GO:0005886">
    <property type="term" value="C:plasma membrane"/>
    <property type="evidence" value="ECO:0007669"/>
    <property type="project" value="TreeGrafter"/>
</dbReference>
<evidence type="ECO:0000256" key="3">
    <source>
        <dbReference type="PROSITE-ProRule" id="PRU00168"/>
    </source>
</evidence>
<proteinExistence type="predicted"/>
<feature type="compositionally biased region" description="Pro residues" evidence="5">
    <location>
        <begin position="204"/>
        <end position="215"/>
    </location>
</feature>
<evidence type="ECO:0000256" key="5">
    <source>
        <dbReference type="SAM" id="MobiDB-lite"/>
    </source>
</evidence>
<dbReference type="CDD" id="cd00155">
    <property type="entry name" value="RasGEF"/>
    <property type="match status" value="1"/>
</dbReference>
<feature type="domain" description="Ras-GEF" evidence="7">
    <location>
        <begin position="470"/>
        <end position="696"/>
    </location>
</feature>
<dbReference type="PROSITE" id="PS50212">
    <property type="entry name" value="RASGEF_NTER"/>
    <property type="match status" value="1"/>
</dbReference>
<dbReference type="OrthoDB" id="10255964at2759"/>
<dbReference type="SUPFAM" id="SSF50044">
    <property type="entry name" value="SH3-domain"/>
    <property type="match status" value="1"/>
</dbReference>
<dbReference type="Gene3D" id="2.30.30.40">
    <property type="entry name" value="SH3 Domains"/>
    <property type="match status" value="1"/>
</dbReference>
<evidence type="ECO:0008006" key="11">
    <source>
        <dbReference type="Google" id="ProtNLM"/>
    </source>
</evidence>
<dbReference type="AlphaFoldDB" id="A0A8H5D489"/>
<dbReference type="GO" id="GO:0005085">
    <property type="term" value="F:guanyl-nucleotide exchange factor activity"/>
    <property type="evidence" value="ECO:0007669"/>
    <property type="project" value="UniProtKB-KW"/>
</dbReference>
<gene>
    <name evidence="9" type="ORF">D9756_005822</name>
</gene>
<evidence type="ECO:0000259" key="8">
    <source>
        <dbReference type="PROSITE" id="PS50212"/>
    </source>
</evidence>
<evidence type="ECO:0000256" key="1">
    <source>
        <dbReference type="ARBA" id="ARBA00022443"/>
    </source>
</evidence>
<dbReference type="Pfam" id="PF00018">
    <property type="entry name" value="SH3_1"/>
    <property type="match status" value="1"/>
</dbReference>
<accession>A0A8H5D489</accession>
<keyword evidence="2 3" id="KW-0344">Guanine-nucleotide releasing factor</keyword>
<organism evidence="9 10">
    <name type="scientific">Leucocoprinus leucothites</name>
    <dbReference type="NCBI Taxonomy" id="201217"/>
    <lineage>
        <taxon>Eukaryota</taxon>
        <taxon>Fungi</taxon>
        <taxon>Dikarya</taxon>
        <taxon>Basidiomycota</taxon>
        <taxon>Agaricomycotina</taxon>
        <taxon>Agaricomycetes</taxon>
        <taxon>Agaricomycetidae</taxon>
        <taxon>Agaricales</taxon>
        <taxon>Agaricineae</taxon>
        <taxon>Agaricaceae</taxon>
        <taxon>Leucocoprinus</taxon>
    </lineage>
</organism>
<reference evidence="9 10" key="1">
    <citation type="journal article" date="2020" name="ISME J.">
        <title>Uncovering the hidden diversity of litter-decomposition mechanisms in mushroom-forming fungi.</title>
        <authorList>
            <person name="Floudas D."/>
            <person name="Bentzer J."/>
            <person name="Ahren D."/>
            <person name="Johansson T."/>
            <person name="Persson P."/>
            <person name="Tunlid A."/>
        </authorList>
    </citation>
    <scope>NUCLEOTIDE SEQUENCE [LARGE SCALE GENOMIC DNA]</scope>
    <source>
        <strain evidence="9 10">CBS 146.42</strain>
    </source>
</reference>
<dbReference type="InterPro" id="IPR036964">
    <property type="entry name" value="RASGEF_cat_dom_sf"/>
</dbReference>
<name>A0A8H5D489_9AGAR</name>
<dbReference type="GO" id="GO:0007265">
    <property type="term" value="P:Ras protein signal transduction"/>
    <property type="evidence" value="ECO:0007669"/>
    <property type="project" value="TreeGrafter"/>
</dbReference>
<dbReference type="Gene3D" id="1.20.870.10">
    <property type="entry name" value="Son of sevenless (SoS) protein Chain: S domain 1"/>
    <property type="match status" value="1"/>
</dbReference>
<comment type="caution">
    <text evidence="9">The sequence shown here is derived from an EMBL/GenBank/DDBJ whole genome shotgun (WGS) entry which is preliminary data.</text>
</comment>
<dbReference type="PANTHER" id="PTHR23113:SF368">
    <property type="entry name" value="CELL DIVISION CONTROL PROTEIN 25"/>
    <property type="match status" value="1"/>
</dbReference>
<evidence type="ECO:0000256" key="4">
    <source>
        <dbReference type="PROSITE-ProRule" id="PRU00192"/>
    </source>
</evidence>
<dbReference type="SMART" id="SM00147">
    <property type="entry name" value="RasGEF"/>
    <property type="match status" value="1"/>
</dbReference>
<dbReference type="EMBL" id="JAACJO010000011">
    <property type="protein sequence ID" value="KAF5352411.1"/>
    <property type="molecule type" value="Genomic_DNA"/>
</dbReference>
<feature type="domain" description="N-terminal Ras-GEF" evidence="8">
    <location>
        <begin position="306"/>
        <end position="438"/>
    </location>
</feature>
<evidence type="ECO:0000313" key="9">
    <source>
        <dbReference type="EMBL" id="KAF5352411.1"/>
    </source>
</evidence>
<dbReference type="PROSITE" id="PS50002">
    <property type="entry name" value="SH3"/>
    <property type="match status" value="1"/>
</dbReference>
<evidence type="ECO:0000259" key="6">
    <source>
        <dbReference type="PROSITE" id="PS50002"/>
    </source>
</evidence>
<dbReference type="InterPro" id="IPR001895">
    <property type="entry name" value="RASGEF_cat_dom"/>
</dbReference>
<keyword evidence="1 4" id="KW-0728">SH3 domain</keyword>
<dbReference type="PANTHER" id="PTHR23113">
    <property type="entry name" value="GUANINE NUCLEOTIDE EXCHANGE FACTOR"/>
    <property type="match status" value="1"/>
</dbReference>
<feature type="domain" description="SH3" evidence="6">
    <location>
        <begin position="57"/>
        <end position="118"/>
    </location>
</feature>
<evidence type="ECO:0000313" key="10">
    <source>
        <dbReference type="Proteomes" id="UP000559027"/>
    </source>
</evidence>
<evidence type="ECO:0000256" key="2">
    <source>
        <dbReference type="ARBA" id="ARBA00022658"/>
    </source>
</evidence>
<dbReference type="SUPFAM" id="SSF48366">
    <property type="entry name" value="Ras GEF"/>
    <property type="match status" value="1"/>
</dbReference>
<dbReference type="CDD" id="cd06224">
    <property type="entry name" value="REM"/>
    <property type="match status" value="1"/>
</dbReference>
<dbReference type="Pfam" id="PF00618">
    <property type="entry name" value="RasGEF_N"/>
    <property type="match status" value="1"/>
</dbReference>
<dbReference type="CDD" id="cd00174">
    <property type="entry name" value="SH3"/>
    <property type="match status" value="1"/>
</dbReference>
<feature type="region of interest" description="Disordered" evidence="5">
    <location>
        <begin position="151"/>
        <end position="267"/>
    </location>
</feature>
<dbReference type="InterPro" id="IPR008937">
    <property type="entry name" value="Ras-like_GEF"/>
</dbReference>
<dbReference type="InterPro" id="IPR023578">
    <property type="entry name" value="Ras_GEF_dom_sf"/>
</dbReference>
<feature type="region of interest" description="Disordered" evidence="5">
    <location>
        <begin position="17"/>
        <end position="57"/>
    </location>
</feature>
<dbReference type="Pfam" id="PF00617">
    <property type="entry name" value="RasGEF"/>
    <property type="match status" value="1"/>
</dbReference>
<feature type="compositionally biased region" description="Polar residues" evidence="5">
    <location>
        <begin position="45"/>
        <end position="55"/>
    </location>
</feature>
<dbReference type="PROSITE" id="PS50009">
    <property type="entry name" value="RASGEF_CAT"/>
    <property type="match status" value="1"/>
</dbReference>